<evidence type="ECO:0000313" key="12">
    <source>
        <dbReference type="EMBL" id="CAI2378850.1"/>
    </source>
</evidence>
<dbReference type="PROSITE" id="PS00126">
    <property type="entry name" value="PDEASE_I_1"/>
    <property type="match status" value="1"/>
</dbReference>
<keyword evidence="2 10" id="KW-0812">Transmembrane</keyword>
<dbReference type="SUPFAM" id="SSF81324">
    <property type="entry name" value="Voltage-gated potassium channels"/>
    <property type="match status" value="1"/>
</dbReference>
<keyword evidence="4 9" id="KW-0378">Hydrolase</keyword>
<feature type="active site" description="Proton donor" evidence="7">
    <location>
        <position position="739"/>
    </location>
</feature>
<name>A0AAD1XV78_EUPCR</name>
<evidence type="ECO:0000256" key="9">
    <source>
        <dbReference type="RuleBase" id="RU363067"/>
    </source>
</evidence>
<evidence type="ECO:0000256" key="5">
    <source>
        <dbReference type="ARBA" id="ARBA00022989"/>
    </source>
</evidence>
<dbReference type="InterPro" id="IPR002073">
    <property type="entry name" value="PDEase_catalytic_dom"/>
</dbReference>
<feature type="transmembrane region" description="Helical" evidence="10">
    <location>
        <begin position="50"/>
        <end position="69"/>
    </location>
</feature>
<evidence type="ECO:0000256" key="3">
    <source>
        <dbReference type="ARBA" id="ARBA00022723"/>
    </source>
</evidence>
<dbReference type="Pfam" id="PF00233">
    <property type="entry name" value="PDEase_I"/>
    <property type="match status" value="1"/>
</dbReference>
<dbReference type="EC" id="3.1.4.-" evidence="9"/>
<dbReference type="EMBL" id="CAMPGE010020627">
    <property type="protein sequence ID" value="CAI2378850.1"/>
    <property type="molecule type" value="Genomic_DNA"/>
</dbReference>
<keyword evidence="3 8" id="KW-0479">Metal-binding</keyword>
<keyword evidence="6 10" id="KW-0472">Membrane</keyword>
<feature type="binding site" evidence="8">
    <location>
        <position position="779"/>
    </location>
    <ligand>
        <name>Zn(2+)</name>
        <dbReference type="ChEBI" id="CHEBI:29105"/>
        <label>1</label>
    </ligand>
</feature>
<evidence type="ECO:0000256" key="8">
    <source>
        <dbReference type="PIRSR" id="PIRSR623088-3"/>
    </source>
</evidence>
<organism evidence="12 13">
    <name type="scientific">Euplotes crassus</name>
    <dbReference type="NCBI Taxonomy" id="5936"/>
    <lineage>
        <taxon>Eukaryota</taxon>
        <taxon>Sar</taxon>
        <taxon>Alveolata</taxon>
        <taxon>Ciliophora</taxon>
        <taxon>Intramacronucleata</taxon>
        <taxon>Spirotrichea</taxon>
        <taxon>Hypotrichia</taxon>
        <taxon>Euplotida</taxon>
        <taxon>Euplotidae</taxon>
        <taxon>Moneuplotes</taxon>
    </lineage>
</organism>
<feature type="transmembrane region" description="Helical" evidence="10">
    <location>
        <begin position="286"/>
        <end position="307"/>
    </location>
</feature>
<reference evidence="12" key="1">
    <citation type="submission" date="2023-07" db="EMBL/GenBank/DDBJ databases">
        <authorList>
            <consortium name="AG Swart"/>
            <person name="Singh M."/>
            <person name="Singh A."/>
            <person name="Seah K."/>
            <person name="Emmerich C."/>
        </authorList>
    </citation>
    <scope>NUCLEOTIDE SEQUENCE</scope>
    <source>
        <strain evidence="12">DP1</strain>
    </source>
</reference>
<feature type="transmembrane region" description="Helical" evidence="10">
    <location>
        <begin position="389"/>
        <end position="409"/>
    </location>
</feature>
<evidence type="ECO:0000256" key="10">
    <source>
        <dbReference type="SAM" id="Phobius"/>
    </source>
</evidence>
<dbReference type="PROSITE" id="PS51845">
    <property type="entry name" value="PDEASE_I_2"/>
    <property type="match status" value="1"/>
</dbReference>
<sequence length="989" mass="115539">MWVHMIADKYAHSRVPSLGEHLKQNLDVTKMIFSEKYLPPHLRFGIIRRILRFFFLPIALFAILVALTYNNDERTISDKCERRNKCMSRCQADHFPDFVCNSTTDSLNYGGNFYDTFYIYPMKDSFFYNDCKAMIADGSDISFSNGVPKRPWMIQTCFNWCKNSTSEGSFITSDTRAECTSANKNDAIICLDPQTTSCESSCLRGIGEYCINFSIIFISIFATDLWQLIFESSILYALSITLKPTNIERLKDSEKYKDDEINDQEGSDNQKDLECGKISLKWTAELIAAFSYIAAIVILVVFTIFIASYGDIRTVLIEFAIALPIEQAKCLIIQPVIWWVFIRRFGKLEVAEDFHWDDERMLEEGESMSLLERVRRKGREFLDNSKVSSFIYVMVILLCIVILLELSFTNDIDKSEVLKEIFRWINFALLQFFMIEIAMRLFSEGCDFLMEFINLFDMCIVIVSYILNILRIDARIVGILRILRLVKVIIEMKRAADEQKDRQEMIRDQKKQQVSNYSPVPHVERITDYLEKLTKNPSVPKTLIDDINWAIKTLSSNKLFKNKLGGFKIPKDREDSKAWYNLINLPSKLIINKDGEEGNMDAFNNESDQPNGLNLHKEFNYRGESLDRHNKSDNKMDVHKRKHTNPLRIRDSQEDVDPFFELIEETDTRIYANALEKFDESQFDPFAFFLNVGDASFQYLMYKIFTIYGLMGPFNIPLKKLCKFSEEMQKGYSEENEFHCPAHIVDTLQAMHYMYTTANLKKYLKKGDILASFFANIIHDYEHPGYTNQFIVRIKHPLALRYNDKNVLENHHLASSFKVLLQPEYNFLENLSNESFFELRKISIQAVLSNSSYFDLLARLKVKLDSKFPTENQEDVNLVISITLKISDMFKVVRSPTVFFKWMDKMFNELYYMEKMYLDLSATKFIDRDNTDREESYSSYIEVLCRPLFATFLIITEEDIKKEIIEDGINRNQIKILGSYSHHDQMSFA</sequence>
<comment type="similarity">
    <text evidence="9">Belongs to the cyclic nucleotide phosphodiesterase family.</text>
</comment>
<dbReference type="SUPFAM" id="SSF109604">
    <property type="entry name" value="HD-domain/PDEase-like"/>
    <property type="match status" value="1"/>
</dbReference>
<evidence type="ECO:0000256" key="6">
    <source>
        <dbReference type="ARBA" id="ARBA00023136"/>
    </source>
</evidence>
<dbReference type="InterPro" id="IPR005821">
    <property type="entry name" value="Ion_trans_dom"/>
</dbReference>
<dbReference type="GO" id="GO:0004114">
    <property type="term" value="F:3',5'-cyclic-nucleotide phosphodiesterase activity"/>
    <property type="evidence" value="ECO:0007669"/>
    <property type="project" value="InterPro"/>
</dbReference>
<dbReference type="PANTHER" id="PTHR11347">
    <property type="entry name" value="CYCLIC NUCLEOTIDE PHOSPHODIESTERASE"/>
    <property type="match status" value="1"/>
</dbReference>
<evidence type="ECO:0000256" key="4">
    <source>
        <dbReference type="ARBA" id="ARBA00022801"/>
    </source>
</evidence>
<feature type="domain" description="PDEase" evidence="11">
    <location>
        <begin position="652"/>
        <end position="981"/>
    </location>
</feature>
<dbReference type="GO" id="GO:0007165">
    <property type="term" value="P:signal transduction"/>
    <property type="evidence" value="ECO:0007669"/>
    <property type="project" value="InterPro"/>
</dbReference>
<comment type="cofactor">
    <cofactor evidence="9">
        <name>a divalent metal cation</name>
        <dbReference type="ChEBI" id="CHEBI:60240"/>
    </cofactor>
    <text evidence="9">Binds 2 divalent metal cations per subunit. Site 1 may preferentially bind zinc ions, while site 2 has a preference for magnesium and/or manganese ions.</text>
</comment>
<dbReference type="Gene3D" id="1.20.120.350">
    <property type="entry name" value="Voltage-gated potassium channels. Chain C"/>
    <property type="match status" value="1"/>
</dbReference>
<dbReference type="AlphaFoldDB" id="A0AAD1XV78"/>
<dbReference type="InterPro" id="IPR023174">
    <property type="entry name" value="PDEase_CS"/>
</dbReference>
<evidence type="ECO:0000259" key="11">
    <source>
        <dbReference type="PROSITE" id="PS51845"/>
    </source>
</evidence>
<feature type="transmembrane region" description="Helical" evidence="10">
    <location>
        <begin position="448"/>
        <end position="470"/>
    </location>
</feature>
<dbReference type="PRINTS" id="PR00387">
    <property type="entry name" value="PDIESTERASE1"/>
</dbReference>
<dbReference type="InterPro" id="IPR027359">
    <property type="entry name" value="Volt_channel_dom_sf"/>
</dbReference>
<dbReference type="Proteomes" id="UP001295684">
    <property type="component" value="Unassembled WGS sequence"/>
</dbReference>
<protein>
    <recommendedName>
        <fullName evidence="9">Phosphodiesterase</fullName>
        <ecNumber evidence="9">3.1.4.-</ecNumber>
    </recommendedName>
</protein>
<feature type="binding site" evidence="8">
    <location>
        <position position="888"/>
    </location>
    <ligand>
        <name>Zn(2+)</name>
        <dbReference type="ChEBI" id="CHEBI:29105"/>
        <label>1</label>
    </ligand>
</feature>
<comment type="caution">
    <text evidence="12">The sequence shown here is derived from an EMBL/GenBank/DDBJ whole genome shotgun (WGS) entry which is preliminary data.</text>
</comment>
<feature type="transmembrane region" description="Helical" evidence="10">
    <location>
        <begin position="421"/>
        <end position="442"/>
    </location>
</feature>
<dbReference type="GO" id="GO:0005216">
    <property type="term" value="F:monoatomic ion channel activity"/>
    <property type="evidence" value="ECO:0007669"/>
    <property type="project" value="InterPro"/>
</dbReference>
<gene>
    <name evidence="12" type="ORF">ECRASSUSDP1_LOCUS20250</name>
</gene>
<accession>A0AAD1XV78</accession>
<dbReference type="GO" id="GO:0046872">
    <property type="term" value="F:metal ion binding"/>
    <property type="evidence" value="ECO:0007669"/>
    <property type="project" value="UniProtKB-KW"/>
</dbReference>
<feature type="transmembrane region" description="Helical" evidence="10">
    <location>
        <begin position="319"/>
        <end position="341"/>
    </location>
</feature>
<dbReference type="InterPro" id="IPR036971">
    <property type="entry name" value="PDEase_catalytic_dom_sf"/>
</dbReference>
<keyword evidence="5 10" id="KW-1133">Transmembrane helix</keyword>
<feature type="binding site" evidence="8">
    <location>
        <position position="743"/>
    </location>
    <ligand>
        <name>Zn(2+)</name>
        <dbReference type="ChEBI" id="CHEBI:29105"/>
        <label>1</label>
    </ligand>
</feature>
<dbReference type="GO" id="GO:0016020">
    <property type="term" value="C:membrane"/>
    <property type="evidence" value="ECO:0007669"/>
    <property type="project" value="UniProtKB-SubCell"/>
</dbReference>
<feature type="binding site" evidence="8">
    <location>
        <position position="780"/>
    </location>
    <ligand>
        <name>Zn(2+)</name>
        <dbReference type="ChEBI" id="CHEBI:29105"/>
        <label>1</label>
    </ligand>
</feature>
<proteinExistence type="inferred from homology"/>
<evidence type="ECO:0000256" key="2">
    <source>
        <dbReference type="ARBA" id="ARBA00022692"/>
    </source>
</evidence>
<comment type="subcellular location">
    <subcellularLocation>
        <location evidence="1">Membrane</location>
        <topology evidence="1">Multi-pass membrane protein</topology>
    </subcellularLocation>
</comment>
<evidence type="ECO:0000256" key="1">
    <source>
        <dbReference type="ARBA" id="ARBA00004141"/>
    </source>
</evidence>
<dbReference type="Pfam" id="PF00520">
    <property type="entry name" value="Ion_trans"/>
    <property type="match status" value="1"/>
</dbReference>
<evidence type="ECO:0000313" key="13">
    <source>
        <dbReference type="Proteomes" id="UP001295684"/>
    </source>
</evidence>
<dbReference type="InterPro" id="IPR023088">
    <property type="entry name" value="PDEase"/>
</dbReference>
<dbReference type="Gene3D" id="1.10.1300.10">
    <property type="entry name" value="3'5'-cyclic nucleotide phosphodiesterase, catalytic domain"/>
    <property type="match status" value="1"/>
</dbReference>
<keyword evidence="13" id="KW-1185">Reference proteome</keyword>
<feature type="binding site" evidence="8">
    <location>
        <position position="780"/>
    </location>
    <ligand>
        <name>Zn(2+)</name>
        <dbReference type="ChEBI" id="CHEBI:29105"/>
        <label>2</label>
    </ligand>
</feature>
<evidence type="ECO:0000256" key="7">
    <source>
        <dbReference type="PIRSR" id="PIRSR623088-1"/>
    </source>
</evidence>